<evidence type="ECO:0000313" key="4">
    <source>
        <dbReference type="EMBL" id="CAF1351097.1"/>
    </source>
</evidence>
<feature type="domain" description="Nose resistant-to-fluoxetine protein N-terminal" evidence="3">
    <location>
        <begin position="69"/>
        <end position="195"/>
    </location>
</feature>
<feature type="transmembrane region" description="Helical" evidence="1">
    <location>
        <begin position="314"/>
        <end position="336"/>
    </location>
</feature>
<dbReference type="PANTHER" id="PTHR11161:SF0">
    <property type="entry name" value="O-ACYLTRANSFERASE LIKE PROTEIN"/>
    <property type="match status" value="1"/>
</dbReference>
<sequence>MSLVILFGFIFFVPNIICQVIPLQFDFAIDQLRSQHHYTPLDIDNYADYNFSPDDFLGKLSSVLSNNKSTPCERDFKMILEGITKRETWAIKTIDAWGKPLPSGVLSGNVYWVGNYDECLQDAYLPTNKSFVSQPFQTQYCTLLPSPSKPNATIPLGITLGLCLPSSCDRESTIDLLEMIFKKNNFTKNNLVCSSDPAYGQESFASGAIATCIVLSLLVFVVLLGTIVDLILSSHRQESADDVSSNINGYNHFWDTDTTQFDFVNKSKKQKRLHFQYFTRSSSLTNFLAEFSAIKTLRRIFTMKTKKDNDSFPFINGIRVLSLCWVIIGHSIAFGLSYTSNIVDILVWTRNVSFQLIINALLSVDTFFVLSGFLTAVLFIREVKKKEKLSVRLVILYYVHRYIRLTPTLLLVILVSINLTPYFGQGPVYPTQKGFESDDCRYVHWWTSILYIGNFVNPHEMCLGITWYLHNDMQFHWIAPLALIPFVLGRKSISFIIAILFVLIGIASITGILLYYPDMSVDVLEAFTDKPGPTFYKNIYITPWCRISAYAVGLLTGFILIHFGREYRLKKLIKIFGTILSIVLALLCLFATYPEYILPSGLSRSILIAYQSLARTFWAIFIGWILFLCSIYQGGLVNKILSWSIWAPLARLNYSCYLIHSTVLHTMIYSQRMPFFYQAHLVVNNFISQIFFSYLAAVFVTIFFETPFFVLEKKLFKRS</sequence>
<reference evidence="4" key="1">
    <citation type="submission" date="2021-02" db="EMBL/GenBank/DDBJ databases">
        <authorList>
            <person name="Nowell W R."/>
        </authorList>
    </citation>
    <scope>NUCLEOTIDE SEQUENCE</scope>
</reference>
<dbReference type="InterPro" id="IPR006621">
    <property type="entry name" value="Nose-resist-to-fluoxetine_N"/>
</dbReference>
<dbReference type="OrthoDB" id="207378at2759"/>
<dbReference type="InterPro" id="IPR052728">
    <property type="entry name" value="O2_lipid_transport_reg"/>
</dbReference>
<feature type="transmembrane region" description="Helical" evidence="1">
    <location>
        <begin position="473"/>
        <end position="488"/>
    </location>
</feature>
<feature type="transmembrane region" description="Helical" evidence="1">
    <location>
        <begin position="575"/>
        <end position="593"/>
    </location>
</feature>
<evidence type="ECO:0000256" key="1">
    <source>
        <dbReference type="SAM" id="Phobius"/>
    </source>
</evidence>
<keyword evidence="1" id="KW-0812">Transmembrane</keyword>
<feature type="transmembrane region" description="Helical" evidence="1">
    <location>
        <begin position="690"/>
        <end position="711"/>
    </location>
</feature>
<feature type="chain" id="PRO_5032471508" description="Nose resistant-to-fluoxetine protein N-terminal domain-containing protein" evidence="2">
    <location>
        <begin position="19"/>
        <end position="719"/>
    </location>
</feature>
<keyword evidence="2" id="KW-0732">Signal</keyword>
<evidence type="ECO:0000256" key="2">
    <source>
        <dbReference type="SAM" id="SignalP"/>
    </source>
</evidence>
<feature type="transmembrane region" description="Helical" evidence="1">
    <location>
        <begin position="204"/>
        <end position="232"/>
    </location>
</feature>
<protein>
    <recommendedName>
        <fullName evidence="3">Nose resistant-to-fluoxetine protein N-terminal domain-containing protein</fullName>
    </recommendedName>
</protein>
<dbReference type="Proteomes" id="UP000663852">
    <property type="component" value="Unassembled WGS sequence"/>
</dbReference>
<proteinExistence type="predicted"/>
<dbReference type="AlphaFoldDB" id="A0A815HDW7"/>
<evidence type="ECO:0000313" key="5">
    <source>
        <dbReference type="Proteomes" id="UP000663852"/>
    </source>
</evidence>
<dbReference type="SMART" id="SM00703">
    <property type="entry name" value="NRF"/>
    <property type="match status" value="1"/>
</dbReference>
<feature type="transmembrane region" description="Helical" evidence="1">
    <location>
        <begin position="613"/>
        <end position="632"/>
    </location>
</feature>
<dbReference type="Pfam" id="PF20146">
    <property type="entry name" value="NRF"/>
    <property type="match status" value="1"/>
</dbReference>
<accession>A0A815HDW7</accession>
<feature type="transmembrane region" description="Helical" evidence="1">
    <location>
        <begin position="652"/>
        <end position="670"/>
    </location>
</feature>
<feature type="transmembrane region" description="Helical" evidence="1">
    <location>
        <begin position="356"/>
        <end position="381"/>
    </location>
</feature>
<keyword evidence="1" id="KW-1133">Transmembrane helix</keyword>
<gene>
    <name evidence="4" type="ORF">EDS130_LOCUS33283</name>
</gene>
<dbReference type="GO" id="GO:0016747">
    <property type="term" value="F:acyltransferase activity, transferring groups other than amino-acyl groups"/>
    <property type="evidence" value="ECO:0007669"/>
    <property type="project" value="InterPro"/>
</dbReference>
<dbReference type="InterPro" id="IPR002656">
    <property type="entry name" value="Acyl_transf_3_dom"/>
</dbReference>
<dbReference type="EMBL" id="CAJNOJ010000264">
    <property type="protein sequence ID" value="CAF1351097.1"/>
    <property type="molecule type" value="Genomic_DNA"/>
</dbReference>
<organism evidence="4 5">
    <name type="scientific">Adineta ricciae</name>
    <name type="common">Rotifer</name>
    <dbReference type="NCBI Taxonomy" id="249248"/>
    <lineage>
        <taxon>Eukaryota</taxon>
        <taxon>Metazoa</taxon>
        <taxon>Spiralia</taxon>
        <taxon>Gnathifera</taxon>
        <taxon>Rotifera</taxon>
        <taxon>Eurotatoria</taxon>
        <taxon>Bdelloidea</taxon>
        <taxon>Adinetida</taxon>
        <taxon>Adinetidae</taxon>
        <taxon>Adineta</taxon>
    </lineage>
</organism>
<keyword evidence="1" id="KW-0472">Membrane</keyword>
<dbReference type="PANTHER" id="PTHR11161">
    <property type="entry name" value="O-ACYLTRANSFERASE"/>
    <property type="match status" value="1"/>
</dbReference>
<comment type="caution">
    <text evidence="4">The sequence shown here is derived from an EMBL/GenBank/DDBJ whole genome shotgun (WGS) entry which is preliminary data.</text>
</comment>
<feature type="transmembrane region" description="Helical" evidence="1">
    <location>
        <begin position="495"/>
        <end position="516"/>
    </location>
</feature>
<feature type="signal peptide" evidence="2">
    <location>
        <begin position="1"/>
        <end position="18"/>
    </location>
</feature>
<feature type="transmembrane region" description="Helical" evidence="1">
    <location>
        <begin position="402"/>
        <end position="423"/>
    </location>
</feature>
<name>A0A815HDW7_ADIRI</name>
<dbReference type="Pfam" id="PF01757">
    <property type="entry name" value="Acyl_transf_3"/>
    <property type="match status" value="1"/>
</dbReference>
<evidence type="ECO:0000259" key="3">
    <source>
        <dbReference type="SMART" id="SM00703"/>
    </source>
</evidence>
<feature type="transmembrane region" description="Helical" evidence="1">
    <location>
        <begin position="541"/>
        <end position="563"/>
    </location>
</feature>